<sequence>MAPALLPQELIDSILDHLHDDIPALRQCVLVSHSFHAATQGHLYHQVVLVHYTWSPHMRKPYTGAWYTCANFYQLICHSPHIPPLVKSFVVHDGLLGNDSYDQTTKRLFNKKFLPLIFPLLPCPRRIVLMNRSVRLGINNLPRSLKSSIRDAFRSPHITIIHLDGLEQVDQGWLLSLFEGCPSLKHLTLTWFNESRRHSFPLSEELLVKPINTSPALEALSFADEVSFIVDELFMMQPLFNISRLRKLSIHSRSRTDCRIIQKLLNATQDCLEELILRTQGSLPSTHLFLPVLPGLGPHAQALDISGNTKLRTVYLVVNAKYPDWPMTIPFSTILQGLTIEAAFWPGRSAAGIERLNWSSLDAYVSQRMPSLCNINVKLHAANKHADDCTSRVCTGRTRSGDKCMIDAVKYVHKHLPTLNNMGTLQIEETSKRTTWSIDDTLCSSVF</sequence>
<dbReference type="SUPFAM" id="SSF52047">
    <property type="entry name" value="RNI-like"/>
    <property type="match status" value="1"/>
</dbReference>
<dbReference type="EMBL" id="JAUEPS010000013">
    <property type="protein sequence ID" value="KAK0459973.1"/>
    <property type="molecule type" value="Genomic_DNA"/>
</dbReference>
<protein>
    <recommendedName>
        <fullName evidence="3">F-box domain-containing protein</fullName>
    </recommendedName>
</protein>
<accession>A0AA39KIQ1</accession>
<comment type="caution">
    <text evidence="1">The sequence shown here is derived from an EMBL/GenBank/DDBJ whole genome shotgun (WGS) entry which is preliminary data.</text>
</comment>
<evidence type="ECO:0000313" key="1">
    <source>
        <dbReference type="EMBL" id="KAK0459973.1"/>
    </source>
</evidence>
<gene>
    <name evidence="1" type="ORF">EV420DRAFT_1641322</name>
</gene>
<keyword evidence="2" id="KW-1185">Reference proteome</keyword>
<dbReference type="Gene3D" id="3.80.10.10">
    <property type="entry name" value="Ribonuclease Inhibitor"/>
    <property type="match status" value="1"/>
</dbReference>
<organism evidence="1 2">
    <name type="scientific">Armillaria tabescens</name>
    <name type="common">Ringless honey mushroom</name>
    <name type="synonym">Agaricus tabescens</name>
    <dbReference type="NCBI Taxonomy" id="1929756"/>
    <lineage>
        <taxon>Eukaryota</taxon>
        <taxon>Fungi</taxon>
        <taxon>Dikarya</taxon>
        <taxon>Basidiomycota</taxon>
        <taxon>Agaricomycotina</taxon>
        <taxon>Agaricomycetes</taxon>
        <taxon>Agaricomycetidae</taxon>
        <taxon>Agaricales</taxon>
        <taxon>Marasmiineae</taxon>
        <taxon>Physalacriaceae</taxon>
        <taxon>Desarmillaria</taxon>
    </lineage>
</organism>
<dbReference type="GeneID" id="85360766"/>
<dbReference type="InterPro" id="IPR032675">
    <property type="entry name" value="LRR_dom_sf"/>
</dbReference>
<dbReference type="RefSeq" id="XP_060332099.1">
    <property type="nucleotide sequence ID" value="XM_060477218.1"/>
</dbReference>
<dbReference type="AlphaFoldDB" id="A0AA39KIQ1"/>
<name>A0AA39KIQ1_ARMTA</name>
<dbReference type="Proteomes" id="UP001175211">
    <property type="component" value="Unassembled WGS sequence"/>
</dbReference>
<proteinExistence type="predicted"/>
<reference evidence="1" key="1">
    <citation type="submission" date="2023-06" db="EMBL/GenBank/DDBJ databases">
        <authorList>
            <consortium name="Lawrence Berkeley National Laboratory"/>
            <person name="Ahrendt S."/>
            <person name="Sahu N."/>
            <person name="Indic B."/>
            <person name="Wong-Bajracharya J."/>
            <person name="Merenyi Z."/>
            <person name="Ke H.-M."/>
            <person name="Monk M."/>
            <person name="Kocsube S."/>
            <person name="Drula E."/>
            <person name="Lipzen A."/>
            <person name="Balint B."/>
            <person name="Henrissat B."/>
            <person name="Andreopoulos B."/>
            <person name="Martin F.M."/>
            <person name="Harder C.B."/>
            <person name="Rigling D."/>
            <person name="Ford K.L."/>
            <person name="Foster G.D."/>
            <person name="Pangilinan J."/>
            <person name="Papanicolaou A."/>
            <person name="Barry K."/>
            <person name="LaButti K."/>
            <person name="Viragh M."/>
            <person name="Koriabine M."/>
            <person name="Yan M."/>
            <person name="Riley R."/>
            <person name="Champramary S."/>
            <person name="Plett K.L."/>
            <person name="Tsai I.J."/>
            <person name="Slot J."/>
            <person name="Sipos G."/>
            <person name="Plett J."/>
            <person name="Nagy L.G."/>
            <person name="Grigoriev I.V."/>
        </authorList>
    </citation>
    <scope>NUCLEOTIDE SEQUENCE</scope>
    <source>
        <strain evidence="1">CCBAS 213</strain>
    </source>
</reference>
<evidence type="ECO:0008006" key="3">
    <source>
        <dbReference type="Google" id="ProtNLM"/>
    </source>
</evidence>
<evidence type="ECO:0000313" key="2">
    <source>
        <dbReference type="Proteomes" id="UP001175211"/>
    </source>
</evidence>